<proteinExistence type="predicted"/>
<dbReference type="EMBL" id="LR797257">
    <property type="protein sequence ID" value="CAB4198269.1"/>
    <property type="molecule type" value="Genomic_DNA"/>
</dbReference>
<organism evidence="2">
    <name type="scientific">uncultured Caudovirales phage</name>
    <dbReference type="NCBI Taxonomy" id="2100421"/>
    <lineage>
        <taxon>Viruses</taxon>
        <taxon>Duplodnaviria</taxon>
        <taxon>Heunggongvirae</taxon>
        <taxon>Uroviricota</taxon>
        <taxon>Caudoviricetes</taxon>
        <taxon>Peduoviridae</taxon>
        <taxon>Maltschvirus</taxon>
        <taxon>Maltschvirus maltsch</taxon>
    </lineage>
</organism>
<accession>A0A6J5RMP4</accession>
<evidence type="ECO:0000256" key="1">
    <source>
        <dbReference type="SAM" id="Coils"/>
    </source>
</evidence>
<feature type="coiled-coil region" evidence="1">
    <location>
        <begin position="689"/>
        <end position="771"/>
    </location>
</feature>
<protein>
    <recommendedName>
        <fullName evidence="3">Portal protein</fullName>
    </recommendedName>
</protein>
<keyword evidence="1" id="KW-0175">Coiled coil</keyword>
<name>A0A6J5RMP4_9CAUD</name>
<sequence length="783" mass="90021">MKSRALREEQFKNFSSVKGRKKKNLQDEIIDLSMLNELEAQPVLMAQEIPLENEEIINNVGAPQDLPPELIDNSLLEDEFLASLEDQFTPPEEELIDFNSDISQTIPERVLEKIANYLKEVTEIDKTNRQPWLDIIYKAKSYLGFDIEEETNKNNDRRAKKSTDNIGASAQSKTYDTTFSTSFLRLWATLRAELLPSTGPVGFKTDVSVDETYEIKGEMIKDRLNEYLTTEDKGFYPDYDRFLFYLVLYGCVFRKIYFDPTSGKPISRFIIPEDFLVDNNCSSILESNRLTHIRYLSKREILLNMQKGIFRKIELDYLDNNTEAREESEDDQKNSITKQIQPTGSRFAFYETHEYLDLNEFLDKEDISENDQLPSPYVITRCGLSNKIVSIIPNWQEEDSTRTRINCFVHYNLFPGFDIYGLGLAQILGSNAKSLTSMQQMAIDSAIFQNFPGGLKAKGLKTTNNDLTILPGEFVTVETGNMSLRDSIIPLPYNGPSPALMEYIQRISSQTQELASTTEIGISQNNQNTPVGTTMAMLEVANRMQSAIMRTIHTSFNEEIQMLASTFNFGEDQFDYLKIIPISDPSVESSTQRIMKAESLLKIASQAPELHDMREVYLKVYQALGINDIDKILNSAKEDDAQDQPPVDPALQVQMADIEQRRLEVESRERIAHLNIEADGYKTQMNIELDKAKMEQDAYLSELKLQEQEETNKQKFELELTKMQLKEKENAVELAVKEKEMEAKQEIELIKLQFQEREIQLKAEVEALRAQINQPIQEEIYYE</sequence>
<gene>
    <name evidence="2" type="ORF">UFOVP1311_66</name>
</gene>
<evidence type="ECO:0008006" key="3">
    <source>
        <dbReference type="Google" id="ProtNLM"/>
    </source>
</evidence>
<evidence type="ECO:0000313" key="2">
    <source>
        <dbReference type="EMBL" id="CAB4198269.1"/>
    </source>
</evidence>
<reference evidence="2" key="1">
    <citation type="submission" date="2020-05" db="EMBL/GenBank/DDBJ databases">
        <authorList>
            <person name="Chiriac C."/>
            <person name="Salcher M."/>
            <person name="Ghai R."/>
            <person name="Kavagutti S V."/>
        </authorList>
    </citation>
    <scope>NUCLEOTIDE SEQUENCE</scope>
</reference>